<evidence type="ECO:0000256" key="2">
    <source>
        <dbReference type="ARBA" id="ARBA00022723"/>
    </source>
</evidence>
<dbReference type="KEGG" id="snh:120032953"/>
<feature type="compositionally biased region" description="Low complexity" evidence="7">
    <location>
        <begin position="546"/>
        <end position="564"/>
    </location>
</feature>
<keyword evidence="5 6" id="KW-0862">Zinc</keyword>
<feature type="compositionally biased region" description="Basic and acidic residues" evidence="7">
    <location>
        <begin position="132"/>
        <end position="153"/>
    </location>
</feature>
<dbReference type="SUPFAM" id="SSF101967">
    <property type="entry name" value="Adhesin YadA, collagen-binding domain"/>
    <property type="match status" value="1"/>
</dbReference>
<keyword evidence="1" id="KW-0597">Phosphoprotein</keyword>
<evidence type="ECO:0000256" key="7">
    <source>
        <dbReference type="SAM" id="MobiDB-lite"/>
    </source>
</evidence>
<evidence type="ECO:0000313" key="10">
    <source>
        <dbReference type="RefSeq" id="XP_038835158.1"/>
    </source>
</evidence>
<feature type="region of interest" description="Disordered" evidence="7">
    <location>
        <begin position="1071"/>
        <end position="1107"/>
    </location>
</feature>
<dbReference type="InterPro" id="IPR045124">
    <property type="entry name" value="Su(sable)-like"/>
</dbReference>
<feature type="domain" description="C3H1-type" evidence="8">
    <location>
        <begin position="377"/>
        <end position="405"/>
    </location>
</feature>
<dbReference type="InterPro" id="IPR011049">
    <property type="entry name" value="Serralysin-like_metalloprot_C"/>
</dbReference>
<dbReference type="SUPFAM" id="SSF90229">
    <property type="entry name" value="CCCH zinc finger"/>
    <property type="match status" value="2"/>
</dbReference>
<dbReference type="InterPro" id="IPR054361">
    <property type="entry name" value="Znf-CCCH_ZC3H4/6/8"/>
</dbReference>
<feature type="compositionally biased region" description="Basic and acidic residues" evidence="7">
    <location>
        <begin position="22"/>
        <end position="48"/>
    </location>
</feature>
<keyword evidence="2 6" id="KW-0479">Metal-binding</keyword>
<feature type="compositionally biased region" description="Polar residues" evidence="7">
    <location>
        <begin position="848"/>
        <end position="863"/>
    </location>
</feature>
<feature type="region of interest" description="Disordered" evidence="7">
    <location>
        <begin position="706"/>
        <end position="756"/>
    </location>
</feature>
<evidence type="ECO:0000256" key="1">
    <source>
        <dbReference type="ARBA" id="ARBA00022553"/>
    </source>
</evidence>
<dbReference type="InterPro" id="IPR036855">
    <property type="entry name" value="Znf_CCCH_sf"/>
</dbReference>
<feature type="zinc finger region" description="C3H1-type" evidence="6">
    <location>
        <begin position="329"/>
        <end position="351"/>
    </location>
</feature>
<accession>A0A8U0U0G4</accession>
<dbReference type="RefSeq" id="XP_038835158.1">
    <property type="nucleotide sequence ID" value="XM_038979230.1"/>
</dbReference>
<feature type="region of interest" description="Disordered" evidence="7">
    <location>
        <begin position="1"/>
        <end position="91"/>
    </location>
</feature>
<evidence type="ECO:0000256" key="3">
    <source>
        <dbReference type="ARBA" id="ARBA00022737"/>
    </source>
</evidence>
<evidence type="ECO:0000259" key="8">
    <source>
        <dbReference type="PROSITE" id="PS50103"/>
    </source>
</evidence>
<dbReference type="PANTHER" id="PTHR13119:SF12">
    <property type="entry name" value="PROTEIN SUPPRESSOR OF SABLE"/>
    <property type="match status" value="1"/>
</dbReference>
<dbReference type="Proteomes" id="UP000808372">
    <property type="component" value="Chromosome 39"/>
</dbReference>
<feature type="zinc finger region" description="C3H1-type" evidence="6">
    <location>
        <begin position="359"/>
        <end position="376"/>
    </location>
</feature>
<dbReference type="InterPro" id="IPR000571">
    <property type="entry name" value="Znf_CCCH"/>
</dbReference>
<dbReference type="PROSITE" id="PS50103">
    <property type="entry name" value="ZF_C3H1"/>
    <property type="match status" value="3"/>
</dbReference>
<evidence type="ECO:0000256" key="6">
    <source>
        <dbReference type="PROSITE-ProRule" id="PRU00723"/>
    </source>
</evidence>
<feature type="region of interest" description="Disordered" evidence="7">
    <location>
        <begin position="952"/>
        <end position="976"/>
    </location>
</feature>
<feature type="compositionally biased region" description="Polar residues" evidence="7">
    <location>
        <begin position="1084"/>
        <end position="1093"/>
    </location>
</feature>
<dbReference type="Pfam" id="PF14608">
    <property type="entry name" value="zf-CCCH_2"/>
    <property type="match status" value="2"/>
</dbReference>
<feature type="compositionally biased region" description="Polar residues" evidence="7">
    <location>
        <begin position="1268"/>
        <end position="1279"/>
    </location>
</feature>
<feature type="zinc finger region" description="C3H1-type" evidence="6">
    <location>
        <begin position="377"/>
        <end position="405"/>
    </location>
</feature>
<evidence type="ECO:0000313" key="9">
    <source>
        <dbReference type="Proteomes" id="UP000808372"/>
    </source>
</evidence>
<feature type="compositionally biased region" description="Polar residues" evidence="7">
    <location>
        <begin position="952"/>
        <end position="965"/>
    </location>
</feature>
<feature type="compositionally biased region" description="Basic and acidic residues" evidence="7">
    <location>
        <begin position="115"/>
        <end position="125"/>
    </location>
</feature>
<dbReference type="GO" id="GO:0005634">
    <property type="term" value="C:nucleus"/>
    <property type="evidence" value="ECO:0007669"/>
    <property type="project" value="TreeGrafter"/>
</dbReference>
<feature type="compositionally biased region" description="Pro residues" evidence="7">
    <location>
        <begin position="1010"/>
        <end position="1023"/>
    </location>
</feature>
<feature type="region of interest" description="Disordered" evidence="7">
    <location>
        <begin position="115"/>
        <end position="294"/>
    </location>
</feature>
<keyword evidence="4 6" id="KW-0863">Zinc-finger</keyword>
<dbReference type="GO" id="GO:0003723">
    <property type="term" value="F:RNA binding"/>
    <property type="evidence" value="ECO:0007669"/>
    <property type="project" value="InterPro"/>
</dbReference>
<reference evidence="10" key="1">
    <citation type="submission" date="2025-08" db="UniProtKB">
        <authorList>
            <consortium name="RefSeq"/>
        </authorList>
    </citation>
    <scope>IDENTIFICATION</scope>
    <source>
        <tissue evidence="10">White muscle</tissue>
    </source>
</reference>
<feature type="compositionally biased region" description="Basic and acidic residues" evidence="7">
    <location>
        <begin position="255"/>
        <end position="284"/>
    </location>
</feature>
<feature type="domain" description="C3H1-type" evidence="8">
    <location>
        <begin position="359"/>
        <end position="376"/>
    </location>
</feature>
<keyword evidence="9" id="KW-1185">Reference proteome</keyword>
<protein>
    <submittedName>
        <fullName evidence="10">Uncharacterized protein LOC120032953 isoform X1</fullName>
    </submittedName>
</protein>
<feature type="compositionally biased region" description="Polar residues" evidence="7">
    <location>
        <begin position="723"/>
        <end position="744"/>
    </location>
</feature>
<feature type="region of interest" description="Disordered" evidence="7">
    <location>
        <begin position="496"/>
        <end position="517"/>
    </location>
</feature>
<feature type="compositionally biased region" description="Low complexity" evidence="7">
    <location>
        <begin position="781"/>
        <end position="805"/>
    </location>
</feature>
<feature type="region of interest" description="Disordered" evidence="7">
    <location>
        <begin position="847"/>
        <end position="937"/>
    </location>
</feature>
<feature type="compositionally biased region" description="Polar residues" evidence="7">
    <location>
        <begin position="1"/>
        <end position="11"/>
    </location>
</feature>
<dbReference type="PANTHER" id="PTHR13119">
    <property type="entry name" value="ZINC FINGER CCCH DOMAIN-CONTAINING PROTEI"/>
    <property type="match status" value="1"/>
</dbReference>
<dbReference type="SMART" id="SM00356">
    <property type="entry name" value="ZnF_C3H1"/>
    <property type="match status" value="3"/>
</dbReference>
<feature type="compositionally biased region" description="Polar residues" evidence="7">
    <location>
        <begin position="887"/>
        <end position="900"/>
    </location>
</feature>
<name>A0A8U0U0G4_SALNM</name>
<dbReference type="GO" id="GO:0008270">
    <property type="term" value="F:zinc ion binding"/>
    <property type="evidence" value="ECO:0007669"/>
    <property type="project" value="UniProtKB-KW"/>
</dbReference>
<feature type="region of interest" description="Disordered" evidence="7">
    <location>
        <begin position="545"/>
        <end position="578"/>
    </location>
</feature>
<feature type="region of interest" description="Disordered" evidence="7">
    <location>
        <begin position="1261"/>
        <end position="1281"/>
    </location>
</feature>
<gene>
    <name evidence="10" type="primary">LOC120032953</name>
</gene>
<feature type="region of interest" description="Disordered" evidence="7">
    <location>
        <begin position="781"/>
        <end position="819"/>
    </location>
</feature>
<evidence type="ECO:0000256" key="5">
    <source>
        <dbReference type="ARBA" id="ARBA00022833"/>
    </source>
</evidence>
<sequence>MAFTSLFSSLPNKEFDTTPCEPMERFQRDERQLETVQLEKKNERDAQSRKWPLQRGQQSGPRKRKKGDQQEQCGQAKKSKLHKCPPQSYKDFDSVARDYNMVKCDFEQPGFDFSRDLDFYSDSKEGASPGHATEKSGWKNMRPGEAKDPDQNKDVQGVNKKKGREQKRQQWEPQQQRLDNQARGRGGNSARRGGDFTGMGGRGTNQPRDFSNRGGGGSNRGGGGSNRGGGGSNRGGGGSNRGGGGSNRGGGGSNRGREWSNRGRDCDKRGSFLRRGDWSKRGTDRSCSGGRQFPDDGRLTLETLTGKGKKNMTKEFKDQNALEIDGRLICRHFLRGNCIKGDDCQLEHALDVNYSINEVCKFYVQGSCSKGESCIYMHKSFPCKFFHTYEKCCQGDQCRFSHEPLTELTKQLLEAALKRDKDIEELAKKDKPISMEESVVTKESATADETKPVIDIFLNPLRPNFYNSSCPSEPHAEESTPVCQNEVSAEVVEKEIAPPTESIRSPDPPPSSPGFKEPVSYSVEAVLGSHRPLEKPFRSFLAASISQTSQTQPDPPTTTLVPPDSIHPRDPPLNSTCGKRNVPYSVKAVLGFQKPVEKPFCSQFSGSINQTFTPPTQIHSDPPSTTFVSPDPISLSFPRLNKRQASYSVEAFSTAQKPVKKTFCSLFAGPISQTSTRPLIQNSVNSPINTPGCKRPASYSVKAVLKSHQPVENPSRSLVAGPITQSSRHSDIQTQLDRPSTTLNPPDSIMPPDPPSGYKRLAYYSAKAVLGSPKPLKPSFSSLFAGPISQTSPQPPTQTQADSSSATFGPSDSAPPAGCKRPASCYVTAVLEPYKPVENPFRSRFAGTISQTTPDPPSQSLNSPGCKAPASKKPMEKPFRSFFAGPISQTPTNHPPRQTRPNPPITAFGPPDPIRSSKPLPVCKRRTSSVEAVSETQKSMEKTFRSLFAGPLTQTSTAGHPTQTQPDPPRNFTGKRPAYHSLEAMLETQKPVGKPFRSLFAGPISQTTHPDPPTQTRPYPPIVEPKQEEPDPTPFTEPSTTHSVLRTLFLRLSPCRQEGEQEISNCCKDPGGDGLCSSEDEITRGSTSTGEQSQKVDELESEREEPEECVLRDELLVIPLEPLVPYVPLGDPRHHRQADITLPRSTFAQDVVWSFEDLAPLPPLSLHHQPSVPLASCSSERTAGPAVGLSGPAVGLSGPAVGLSGPAVGLSGPAVGLSGPAVGLSGPAVGLSGPAVGLSGPAVGLSGPAVGLSGPAVGLSGPAVGLRPQTSSQDSNSQEAAGELLIPSRNSDRRQVQVGTPGVHNLPIQAMVWITRRNTDVQPKRLSGQMRCKSGNVGDTKTLKDLFKTFDPTSSPFGQ</sequence>
<organism evidence="9 10">
    <name type="scientific">Salvelinus namaycush</name>
    <name type="common">Lake trout</name>
    <name type="synonym">Salmo namaycush</name>
    <dbReference type="NCBI Taxonomy" id="8040"/>
    <lineage>
        <taxon>Eukaryota</taxon>
        <taxon>Metazoa</taxon>
        <taxon>Chordata</taxon>
        <taxon>Craniata</taxon>
        <taxon>Vertebrata</taxon>
        <taxon>Euteleostomi</taxon>
        <taxon>Actinopterygii</taxon>
        <taxon>Neopterygii</taxon>
        <taxon>Teleostei</taxon>
        <taxon>Protacanthopterygii</taxon>
        <taxon>Salmoniformes</taxon>
        <taxon>Salmonidae</taxon>
        <taxon>Salmoninae</taxon>
        <taxon>Salvelinus</taxon>
    </lineage>
</organism>
<proteinExistence type="predicted"/>
<dbReference type="Pfam" id="PF22623">
    <property type="entry name" value="zf-CCCH_9"/>
    <property type="match status" value="1"/>
</dbReference>
<keyword evidence="3" id="KW-0677">Repeat</keyword>
<dbReference type="GeneID" id="120032953"/>
<dbReference type="Gene3D" id="4.10.1000.10">
    <property type="entry name" value="Zinc finger, CCCH-type"/>
    <property type="match status" value="1"/>
</dbReference>
<feature type="domain" description="C3H1-type" evidence="8">
    <location>
        <begin position="329"/>
        <end position="351"/>
    </location>
</feature>
<dbReference type="GO" id="GO:0045892">
    <property type="term" value="P:negative regulation of DNA-templated transcription"/>
    <property type="evidence" value="ECO:0007669"/>
    <property type="project" value="InterPro"/>
</dbReference>
<feature type="compositionally biased region" description="Gly residues" evidence="7">
    <location>
        <begin position="213"/>
        <end position="254"/>
    </location>
</feature>
<feature type="region of interest" description="Disordered" evidence="7">
    <location>
        <begin position="1002"/>
        <end position="1041"/>
    </location>
</feature>
<evidence type="ECO:0000256" key="4">
    <source>
        <dbReference type="ARBA" id="ARBA00022771"/>
    </source>
</evidence>